<dbReference type="RefSeq" id="WP_191155827.1">
    <property type="nucleotide sequence ID" value="NZ_JACWUN010000009.1"/>
</dbReference>
<dbReference type="AlphaFoldDB" id="A0A8J6QSJ6"/>
<keyword evidence="2" id="KW-1185">Reference proteome</keyword>
<sequence length="66" mass="7227">MEAHNLSVAGPCRCGGQVKIFGPSDFAPHSHWGLYCSHDNCEHMVNGETLEAAILEWNHSLEPAHS</sequence>
<evidence type="ECO:0000313" key="1">
    <source>
        <dbReference type="EMBL" id="MBD1400855.1"/>
    </source>
</evidence>
<dbReference type="Proteomes" id="UP000632828">
    <property type="component" value="Unassembled WGS sequence"/>
</dbReference>
<organism evidence="1 2">
    <name type="scientific">Pelovirga terrestris</name>
    <dbReference type="NCBI Taxonomy" id="2771352"/>
    <lineage>
        <taxon>Bacteria</taxon>
        <taxon>Pseudomonadati</taxon>
        <taxon>Thermodesulfobacteriota</taxon>
        <taxon>Desulfuromonadia</taxon>
        <taxon>Geobacterales</taxon>
        <taxon>Geobacteraceae</taxon>
        <taxon>Pelovirga</taxon>
    </lineage>
</organism>
<proteinExistence type="predicted"/>
<comment type="caution">
    <text evidence="1">The sequence shown here is derived from an EMBL/GenBank/DDBJ whole genome shotgun (WGS) entry which is preliminary data.</text>
</comment>
<reference evidence="1" key="1">
    <citation type="submission" date="2020-09" db="EMBL/GenBank/DDBJ databases">
        <title>Pelobacter alkaliphilus sp. nov., a novel anaerobic arsenate-reducing bacterium from terrestrial mud volcano.</title>
        <authorList>
            <person name="Khomyakova M.A."/>
            <person name="Merkel A.Y."/>
            <person name="Slobodkin A.I."/>
        </authorList>
    </citation>
    <scope>NUCLEOTIDE SEQUENCE</scope>
    <source>
        <strain evidence="1">M08fum</strain>
    </source>
</reference>
<dbReference type="EMBL" id="JACWUN010000009">
    <property type="protein sequence ID" value="MBD1400855.1"/>
    <property type="molecule type" value="Genomic_DNA"/>
</dbReference>
<evidence type="ECO:0000313" key="2">
    <source>
        <dbReference type="Proteomes" id="UP000632828"/>
    </source>
</evidence>
<protein>
    <submittedName>
        <fullName evidence="1">Uncharacterized protein</fullName>
    </submittedName>
</protein>
<accession>A0A8J6QSJ6</accession>
<name>A0A8J6QSJ6_9BACT</name>
<gene>
    <name evidence="1" type="ORF">ICT70_09245</name>
</gene>